<dbReference type="GeneID" id="34718822"/>
<dbReference type="KEGG" id="vg:34718822"/>
<protein>
    <submittedName>
        <fullName evidence="2">ORF2</fullName>
    </submittedName>
</protein>
<organism evidence="2 3">
    <name type="scientific">Canna yellow mottle associated virus</name>
    <dbReference type="NCBI Taxonomy" id="2560371"/>
    <lineage>
        <taxon>Viruses</taxon>
        <taxon>Riboviria</taxon>
        <taxon>Pararnavirae</taxon>
        <taxon>Artverviricota</taxon>
        <taxon>Revtraviricetes</taxon>
        <taxon>Ortervirales</taxon>
        <taxon>Caulimoviridae</taxon>
        <taxon>Badnavirus</taxon>
        <taxon>Badnavirus alphamaculaflavicannae</taxon>
    </lineage>
</organism>
<evidence type="ECO:0000313" key="2">
    <source>
        <dbReference type="EMBL" id="ANN87816.1"/>
    </source>
</evidence>
<dbReference type="Proteomes" id="UP000202326">
    <property type="component" value="Segment"/>
</dbReference>
<evidence type="ECO:0000313" key="3">
    <source>
        <dbReference type="Proteomes" id="UP000202326"/>
    </source>
</evidence>
<evidence type="ECO:0000256" key="1">
    <source>
        <dbReference type="SAM" id="Coils"/>
    </source>
</evidence>
<dbReference type="EMBL" id="KX066020">
    <property type="protein sequence ID" value="ANN87816.1"/>
    <property type="molecule type" value="Genomic_DNA"/>
</dbReference>
<name>A0A193H3B3_9VIRU</name>
<keyword evidence="3" id="KW-1185">Reference proteome</keyword>
<feature type="coiled-coil region" evidence="1">
    <location>
        <begin position="52"/>
        <end position="107"/>
    </location>
</feature>
<sequence>MSLANSRASAAYQEALAATTQDWDTASGFTAKSDLPNIATISRQLNSALFLLVRLDTKLAALEDKLLRLEARVRNIEAAKAQIGTGASDWKEELERLTDKLSNLKIGDSQKLREIGGNLKVIKSPYEILQSIQ</sequence>
<proteinExistence type="predicted"/>
<accession>A0A193H3B3</accession>
<keyword evidence="1" id="KW-0175">Coiled coil</keyword>
<dbReference type="OrthoDB" id="24851at10239"/>
<reference evidence="3" key="1">
    <citation type="submission" date="2016-04" db="EMBL/GenBank/DDBJ databases">
        <authorList>
            <person name="Wijayasekara D.S."/>
            <person name="Verchot J."/>
            <person name="Hoyt P."/>
        </authorList>
    </citation>
    <scope>NUCLEOTIDE SEQUENCE [LARGE SCALE GENOMIC DNA]</scope>
</reference>
<dbReference type="RefSeq" id="YP_009259697.1">
    <property type="nucleotide sequence ID" value="NC_030462.1"/>
</dbReference>